<protein>
    <submittedName>
        <fullName evidence="1">VWA domain-containing protein</fullName>
    </submittedName>
</protein>
<proteinExistence type="predicted"/>
<dbReference type="SMART" id="SM00327">
    <property type="entry name" value="VWA"/>
    <property type="match status" value="1"/>
</dbReference>
<dbReference type="RefSeq" id="WP_005189507.1">
    <property type="nucleotide sequence ID" value="NZ_CP045804.1"/>
</dbReference>
<name>A0A857KGQ4_9ACTN</name>
<dbReference type="InterPro" id="IPR002035">
    <property type="entry name" value="VWF_A"/>
</dbReference>
<gene>
    <name evidence="1" type="ORF">GII30_06020</name>
</gene>
<sequence>MGRHNDEAAASSGRIPAARSRGREADYGDDGFGFEGQRDPRRRKLVWGVLALALVAMLVGGFFVWRSASGSCGDGDVTVAADPAIAGAITDIAKKAGEDSCYTFAVEAVADKDIPARLTAGDKSPDLWVADSSFQAKRVGTQVRRTLAEVTPSVAATPAVIVGRSVDDYDSWVDVITLPNLRFSSPIDSATGNAPIIGAVAGAEKGKIAPTKLREAMSAMAVAQNNVRKSDDTDQDRLKLANTSSALAITTEQQYLTFLRGNSGSQLTAKTPKDGTVMLEYPVVNSAGEARRDDATKAGKALAEAAASDKGRAILDSAGFRNPDGSGIGDKVTELKIADPNGLDKALRQWQVLAVPMRSLVLLDGSGSMQATIGDQTRAQVLLDAALEGLRIYPNNAAIGTWLFGIDKGGPGIDYDELTPIRRLDSPGQREALASAATDALANRLGGGTGLYDTALAAFTKVQDTYDPSYSNSVILMTDGRNEDANSISLEQLLAELKKRQDPARPVLIVTIGISDDADTSALKQIAEATGGTSHIERSAADVKGVFYEAIAARLEAAGR</sequence>
<dbReference type="EMBL" id="CP045810">
    <property type="protein sequence ID" value="QHN38790.1"/>
    <property type="molecule type" value="Genomic_DNA"/>
</dbReference>
<organism evidence="1">
    <name type="scientific">Gordonia amarae</name>
    <dbReference type="NCBI Taxonomy" id="36821"/>
    <lineage>
        <taxon>Bacteria</taxon>
        <taxon>Bacillati</taxon>
        <taxon>Actinomycetota</taxon>
        <taxon>Actinomycetes</taxon>
        <taxon>Mycobacteriales</taxon>
        <taxon>Gordoniaceae</taxon>
        <taxon>Gordonia</taxon>
    </lineage>
</organism>
<reference evidence="1" key="1">
    <citation type="journal article" date="2021" name="Nat. Microbiol.">
        <title>Cocultivation of an ultrasmall environmental parasitic bacterium with lytic ability against bacteria associated with wastewater foams.</title>
        <authorList>
            <person name="Batinovic S."/>
            <person name="Rose J.J.A."/>
            <person name="Ratcliffe J."/>
            <person name="Seviour R.J."/>
            <person name="Petrovski S."/>
        </authorList>
    </citation>
    <scope>NUCLEOTIDE SEQUENCE</scope>
    <source>
        <strain evidence="1">CON44</strain>
    </source>
</reference>
<dbReference type="SUPFAM" id="SSF53850">
    <property type="entry name" value="Periplasmic binding protein-like II"/>
    <property type="match status" value="1"/>
</dbReference>
<dbReference type="Gene3D" id="3.40.50.410">
    <property type="entry name" value="von Willebrand factor, type A domain"/>
    <property type="match status" value="1"/>
</dbReference>
<evidence type="ECO:0000313" key="1">
    <source>
        <dbReference type="EMBL" id="QHN38790.1"/>
    </source>
</evidence>
<dbReference type="SUPFAM" id="SSF53300">
    <property type="entry name" value="vWA-like"/>
    <property type="match status" value="1"/>
</dbReference>
<dbReference type="AlphaFoldDB" id="A0A857KGQ4"/>
<dbReference type="Pfam" id="PF00092">
    <property type="entry name" value="VWA"/>
    <property type="match status" value="1"/>
</dbReference>
<accession>A0A857KGQ4</accession>
<dbReference type="InterPro" id="IPR036465">
    <property type="entry name" value="vWFA_dom_sf"/>
</dbReference>
<dbReference type="Pfam" id="PF13531">
    <property type="entry name" value="SBP_bac_11"/>
    <property type="match status" value="1"/>
</dbReference>
<dbReference type="PROSITE" id="PS50234">
    <property type="entry name" value="VWFA"/>
    <property type="match status" value="1"/>
</dbReference>